<evidence type="ECO:0000313" key="2">
    <source>
        <dbReference type="Proteomes" id="UP000595437"/>
    </source>
</evidence>
<reference evidence="2" key="1">
    <citation type="submission" date="2021-01" db="EMBL/GenBank/DDBJ databases">
        <title>Caligus Genome Assembly.</title>
        <authorList>
            <person name="Gallardo-Escarate C."/>
        </authorList>
    </citation>
    <scope>NUCLEOTIDE SEQUENCE [LARGE SCALE GENOMIC DNA]</scope>
</reference>
<dbReference type="OrthoDB" id="410104at2759"/>
<feature type="non-terminal residue" evidence="1">
    <location>
        <position position="55"/>
    </location>
</feature>
<dbReference type="EMBL" id="CP045897">
    <property type="protein sequence ID" value="QQP51273.1"/>
    <property type="molecule type" value="Genomic_DNA"/>
</dbReference>
<organism evidence="1 2">
    <name type="scientific">Caligus rogercresseyi</name>
    <name type="common">Sea louse</name>
    <dbReference type="NCBI Taxonomy" id="217165"/>
    <lineage>
        <taxon>Eukaryota</taxon>
        <taxon>Metazoa</taxon>
        <taxon>Ecdysozoa</taxon>
        <taxon>Arthropoda</taxon>
        <taxon>Crustacea</taxon>
        <taxon>Multicrustacea</taxon>
        <taxon>Hexanauplia</taxon>
        <taxon>Copepoda</taxon>
        <taxon>Siphonostomatoida</taxon>
        <taxon>Caligidae</taxon>
        <taxon>Caligus</taxon>
    </lineage>
</organism>
<evidence type="ECO:0008006" key="3">
    <source>
        <dbReference type="Google" id="ProtNLM"/>
    </source>
</evidence>
<sequence length="55" mass="6331">YGFLKDKLMDIIPFTLQTLTECENHTSLMAIDFAKAFDSLSHNFIVRTLYKKGFG</sequence>
<gene>
    <name evidence="1" type="ORF">FKW44_012586</name>
</gene>
<keyword evidence="2" id="KW-1185">Reference proteome</keyword>
<evidence type="ECO:0000313" key="1">
    <source>
        <dbReference type="EMBL" id="QQP51273.1"/>
    </source>
</evidence>
<feature type="non-terminal residue" evidence="1">
    <location>
        <position position="1"/>
    </location>
</feature>
<dbReference type="AlphaFoldDB" id="A0A7T8HJN5"/>
<protein>
    <recommendedName>
        <fullName evidence="3">Reverse transcriptase domain-containing protein</fullName>
    </recommendedName>
</protein>
<proteinExistence type="predicted"/>
<accession>A0A7T8HJN5</accession>
<dbReference type="Proteomes" id="UP000595437">
    <property type="component" value="Chromosome 8"/>
</dbReference>
<name>A0A7T8HJN5_CALRO</name>